<dbReference type="Gene3D" id="3.40.50.1820">
    <property type="entry name" value="alpha/beta hydrolase"/>
    <property type="match status" value="1"/>
</dbReference>
<sequence length="300" mass="33496">MSRRSPYLSPGPHSFRTHAGATLTYFVTGTGERVLVNVAPGWGCASVLYQHSFGFLSQPQFGFTLVHLEVRGTRGSTAAEDKMEMGSWHMAEDLEALRLHLGLSTLDVLGHANGGCIALWYAIRFPARIRRLVLVSPQLLGTTELETEAAAARERLLAARVEEQAVDCFRREQLRNLRNDEQLAQAIRSTMPLYLARPERDLDALGELFALVAPQITCWRAQTAIDQRKQFEDQAEQLSSVTAQTLIIVGQEDLIYPVVVAQRVAKGVRGSSLRVLDDSAHFPWIEQRDSFSRTILAFYS</sequence>
<dbReference type="GO" id="GO:0016787">
    <property type="term" value="F:hydrolase activity"/>
    <property type="evidence" value="ECO:0007669"/>
    <property type="project" value="UniProtKB-KW"/>
</dbReference>
<keyword evidence="1 3" id="KW-0378">Hydrolase</keyword>
<evidence type="ECO:0000259" key="2">
    <source>
        <dbReference type="Pfam" id="PF00561"/>
    </source>
</evidence>
<gene>
    <name evidence="3" type="ORF">EXIGLDRAFT_679872</name>
</gene>
<dbReference type="InterPro" id="IPR000073">
    <property type="entry name" value="AB_hydrolase_1"/>
</dbReference>
<dbReference type="PANTHER" id="PTHR43798:SF31">
    <property type="entry name" value="AB HYDROLASE SUPERFAMILY PROTEIN YCLE"/>
    <property type="match status" value="1"/>
</dbReference>
<dbReference type="InterPro" id="IPR029058">
    <property type="entry name" value="AB_hydrolase_fold"/>
</dbReference>
<dbReference type="Proteomes" id="UP000077266">
    <property type="component" value="Unassembled WGS sequence"/>
</dbReference>
<dbReference type="InParanoid" id="A0A165EQR1"/>
<evidence type="ECO:0000313" key="3">
    <source>
        <dbReference type="EMBL" id="KZV87492.1"/>
    </source>
</evidence>
<evidence type="ECO:0000313" key="4">
    <source>
        <dbReference type="Proteomes" id="UP000077266"/>
    </source>
</evidence>
<name>A0A165EQR1_EXIGL</name>
<proteinExistence type="predicted"/>
<feature type="domain" description="AB hydrolase-1" evidence="2">
    <location>
        <begin position="44"/>
        <end position="285"/>
    </location>
</feature>
<dbReference type="OrthoDB" id="2559954at2759"/>
<dbReference type="PANTHER" id="PTHR43798">
    <property type="entry name" value="MONOACYLGLYCEROL LIPASE"/>
    <property type="match status" value="1"/>
</dbReference>
<accession>A0A165EQR1</accession>
<dbReference type="InterPro" id="IPR050266">
    <property type="entry name" value="AB_hydrolase_sf"/>
</dbReference>
<protein>
    <submittedName>
        <fullName evidence="3">Alpha/beta-hydrolase</fullName>
    </submittedName>
</protein>
<organism evidence="3 4">
    <name type="scientific">Exidia glandulosa HHB12029</name>
    <dbReference type="NCBI Taxonomy" id="1314781"/>
    <lineage>
        <taxon>Eukaryota</taxon>
        <taxon>Fungi</taxon>
        <taxon>Dikarya</taxon>
        <taxon>Basidiomycota</taxon>
        <taxon>Agaricomycotina</taxon>
        <taxon>Agaricomycetes</taxon>
        <taxon>Auriculariales</taxon>
        <taxon>Exidiaceae</taxon>
        <taxon>Exidia</taxon>
    </lineage>
</organism>
<dbReference type="EMBL" id="KV426123">
    <property type="protein sequence ID" value="KZV87492.1"/>
    <property type="molecule type" value="Genomic_DNA"/>
</dbReference>
<reference evidence="3 4" key="1">
    <citation type="journal article" date="2016" name="Mol. Biol. Evol.">
        <title>Comparative Genomics of Early-Diverging Mushroom-Forming Fungi Provides Insights into the Origins of Lignocellulose Decay Capabilities.</title>
        <authorList>
            <person name="Nagy L.G."/>
            <person name="Riley R."/>
            <person name="Tritt A."/>
            <person name="Adam C."/>
            <person name="Daum C."/>
            <person name="Floudas D."/>
            <person name="Sun H."/>
            <person name="Yadav J.S."/>
            <person name="Pangilinan J."/>
            <person name="Larsson K.H."/>
            <person name="Matsuura K."/>
            <person name="Barry K."/>
            <person name="Labutti K."/>
            <person name="Kuo R."/>
            <person name="Ohm R.A."/>
            <person name="Bhattacharya S.S."/>
            <person name="Shirouzu T."/>
            <person name="Yoshinaga Y."/>
            <person name="Martin F.M."/>
            <person name="Grigoriev I.V."/>
            <person name="Hibbett D.S."/>
        </authorList>
    </citation>
    <scope>NUCLEOTIDE SEQUENCE [LARGE SCALE GENOMIC DNA]</scope>
    <source>
        <strain evidence="3 4">HHB12029</strain>
    </source>
</reference>
<dbReference type="STRING" id="1314781.A0A165EQR1"/>
<dbReference type="GO" id="GO:0016020">
    <property type="term" value="C:membrane"/>
    <property type="evidence" value="ECO:0007669"/>
    <property type="project" value="TreeGrafter"/>
</dbReference>
<dbReference type="SUPFAM" id="SSF53474">
    <property type="entry name" value="alpha/beta-Hydrolases"/>
    <property type="match status" value="1"/>
</dbReference>
<dbReference type="Pfam" id="PF00561">
    <property type="entry name" value="Abhydrolase_1"/>
    <property type="match status" value="1"/>
</dbReference>
<keyword evidence="4" id="KW-1185">Reference proteome</keyword>
<evidence type="ECO:0000256" key="1">
    <source>
        <dbReference type="ARBA" id="ARBA00022801"/>
    </source>
</evidence>
<dbReference type="AlphaFoldDB" id="A0A165EQR1"/>